<evidence type="ECO:0000313" key="7">
    <source>
        <dbReference type="Proteomes" id="UP000516437"/>
    </source>
</evidence>
<dbReference type="Pfam" id="PF00538">
    <property type="entry name" value="Linker_histone"/>
    <property type="match status" value="1"/>
</dbReference>
<feature type="region of interest" description="Disordered" evidence="4">
    <location>
        <begin position="382"/>
        <end position="415"/>
    </location>
</feature>
<dbReference type="GO" id="GO:0005730">
    <property type="term" value="C:nucleolus"/>
    <property type="evidence" value="ECO:0007669"/>
    <property type="project" value="TreeGrafter"/>
</dbReference>
<dbReference type="GO" id="GO:0030261">
    <property type="term" value="P:chromosome condensation"/>
    <property type="evidence" value="ECO:0007669"/>
    <property type="project" value="TreeGrafter"/>
</dbReference>
<accession>A0A6A1VRZ1</accession>
<feature type="compositionally biased region" description="Low complexity" evidence="4">
    <location>
        <begin position="660"/>
        <end position="672"/>
    </location>
</feature>
<gene>
    <name evidence="6" type="ORF">CJ030_MR4G009229</name>
</gene>
<dbReference type="GO" id="GO:0045910">
    <property type="term" value="P:negative regulation of DNA recombination"/>
    <property type="evidence" value="ECO:0007669"/>
    <property type="project" value="TreeGrafter"/>
</dbReference>
<dbReference type="InterPro" id="IPR036390">
    <property type="entry name" value="WH_DNA-bd_sf"/>
</dbReference>
<reference evidence="6 7" key="1">
    <citation type="journal article" date="2019" name="Plant Biotechnol. J.">
        <title>The red bayberry genome and genetic basis of sex determination.</title>
        <authorList>
            <person name="Jia H.M."/>
            <person name="Jia H.J."/>
            <person name="Cai Q.L."/>
            <person name="Wang Y."/>
            <person name="Zhao H.B."/>
            <person name="Yang W.F."/>
            <person name="Wang G.Y."/>
            <person name="Li Y.H."/>
            <person name="Zhan D.L."/>
            <person name="Shen Y.T."/>
            <person name="Niu Q.F."/>
            <person name="Chang L."/>
            <person name="Qiu J."/>
            <person name="Zhao L."/>
            <person name="Xie H.B."/>
            <person name="Fu W.Y."/>
            <person name="Jin J."/>
            <person name="Li X.W."/>
            <person name="Jiao Y."/>
            <person name="Zhou C.C."/>
            <person name="Tu T."/>
            <person name="Chai C.Y."/>
            <person name="Gao J.L."/>
            <person name="Fan L.J."/>
            <person name="van de Weg E."/>
            <person name="Wang J.Y."/>
            <person name="Gao Z.S."/>
        </authorList>
    </citation>
    <scope>NUCLEOTIDE SEQUENCE [LARGE SCALE GENOMIC DNA]</scope>
    <source>
        <tissue evidence="6">Leaves</tissue>
    </source>
</reference>
<name>A0A6A1VRZ1_9ROSI</name>
<dbReference type="GO" id="GO:0006334">
    <property type="term" value="P:nucleosome assembly"/>
    <property type="evidence" value="ECO:0007669"/>
    <property type="project" value="InterPro"/>
</dbReference>
<comment type="subcellular location">
    <subcellularLocation>
        <location evidence="1">Nucleus</location>
    </subcellularLocation>
</comment>
<evidence type="ECO:0000256" key="4">
    <source>
        <dbReference type="SAM" id="MobiDB-lite"/>
    </source>
</evidence>
<dbReference type="AlphaFoldDB" id="A0A6A1VRZ1"/>
<evidence type="ECO:0000256" key="1">
    <source>
        <dbReference type="ARBA" id="ARBA00004123"/>
    </source>
</evidence>
<evidence type="ECO:0000313" key="6">
    <source>
        <dbReference type="EMBL" id="KAB1215679.1"/>
    </source>
</evidence>
<feature type="compositionally biased region" description="Basic and acidic residues" evidence="4">
    <location>
        <begin position="721"/>
        <end position="733"/>
    </location>
</feature>
<feature type="region of interest" description="Disordered" evidence="4">
    <location>
        <begin position="710"/>
        <end position="790"/>
    </location>
</feature>
<comment type="caution">
    <text evidence="6">The sequence shown here is derived from an EMBL/GenBank/DDBJ whole genome shotgun (WGS) entry which is preliminary data.</text>
</comment>
<evidence type="ECO:0000256" key="3">
    <source>
        <dbReference type="ARBA" id="ARBA00023242"/>
    </source>
</evidence>
<dbReference type="EMBL" id="RXIC02000022">
    <property type="protein sequence ID" value="KAB1215679.1"/>
    <property type="molecule type" value="Genomic_DNA"/>
</dbReference>
<dbReference type="InterPro" id="IPR017956">
    <property type="entry name" value="AT_hook_DNA-bd_motif"/>
</dbReference>
<dbReference type="PRINTS" id="PR00929">
    <property type="entry name" value="ATHOOK"/>
</dbReference>
<keyword evidence="7" id="KW-1185">Reference proteome</keyword>
<dbReference type="PANTHER" id="PTHR11467:SF109">
    <property type="entry name" value="H15 DOMAIN-CONTAINING PROTEIN"/>
    <property type="match status" value="1"/>
</dbReference>
<dbReference type="SMART" id="SM00526">
    <property type="entry name" value="H15"/>
    <property type="match status" value="1"/>
</dbReference>
<dbReference type="OrthoDB" id="1110759at2759"/>
<feature type="compositionally biased region" description="Low complexity" evidence="4">
    <location>
        <begin position="559"/>
        <end position="573"/>
    </location>
</feature>
<feature type="region of interest" description="Disordered" evidence="4">
    <location>
        <begin position="531"/>
        <end position="593"/>
    </location>
</feature>
<organism evidence="6 7">
    <name type="scientific">Morella rubra</name>
    <name type="common">Chinese bayberry</name>
    <dbReference type="NCBI Taxonomy" id="262757"/>
    <lineage>
        <taxon>Eukaryota</taxon>
        <taxon>Viridiplantae</taxon>
        <taxon>Streptophyta</taxon>
        <taxon>Embryophyta</taxon>
        <taxon>Tracheophyta</taxon>
        <taxon>Spermatophyta</taxon>
        <taxon>Magnoliopsida</taxon>
        <taxon>eudicotyledons</taxon>
        <taxon>Gunneridae</taxon>
        <taxon>Pentapetalae</taxon>
        <taxon>rosids</taxon>
        <taxon>fabids</taxon>
        <taxon>Fagales</taxon>
        <taxon>Myricaceae</taxon>
        <taxon>Morella</taxon>
    </lineage>
</organism>
<proteinExistence type="predicted"/>
<dbReference type="InterPro" id="IPR036388">
    <property type="entry name" value="WH-like_DNA-bd_sf"/>
</dbReference>
<evidence type="ECO:0000256" key="2">
    <source>
        <dbReference type="ARBA" id="ARBA00023125"/>
    </source>
</evidence>
<sequence>MKKFTSLYTCNSLGTDLRNRIEQRVREKLYDLHTPDHPTYAVMIHRAIEGLNEDEGSTEEAISKFIDEDVEDLPQAHASFLRHHLNKLSESGEIVKASENRYMLPFQNQSSLLKRKHGQLNGTEDQIEGIKERNSTEEKREQRPPVHDIGKLTQLQEEILLLENLIELQGQKNGVIEKQNKLQTEVRSKNIDNSKLSLVEESENDEAIVTTQSSLISKKLENDSSLLPLKLNTKDKCIELLKRTNKIKEQLMDIMYSSSLTAVSNHDTQKPAIEEQEKENLKTPKQTQQIDFFNLKCWRMSNCLSLRVQRRGPNLGLKAKEPEDVGLEASITKLPLIMDSGQLEMEKEPNFPEGHPDIYRHQMPESLPVSSSVDVLSLSQELEMEEHPGLPRSGSPSQLKSSRVEPLGQKEQQQQANFCGKGKTYDYQVRANGLAVYIESNFNTLYRMIASGNELEQDQQRQQQPQVHFCPQRELAVDNIISNSLPSQHQHELQQQLQYTHRASSKLKPHLTTALGKLLPTTDMHIHEQRPMEGQGWGSSHRQKGDVDQNNRLSFPTADQNQCDQQQLKCQGQERQLSPRGQGASQPQVSASDKTMVLLPLRNRHEQQYQRKCNGQGRTKPDLLVPEGELLCSDVLHHHEQQLPKHRGWGRPSKSKGDVDPTTVVPLPTVLPNQNDPQKEENQCQGRLSTPKAEADVLLQASITVDHPNHNELQKQQPHPNHNELQKQQPERRGRGRPSKPKSVLSTTMEVLLPSKQQEQPQHKRRGRPPKRERDSDCVVAEPLTPKSQK</sequence>
<feature type="region of interest" description="Disordered" evidence="4">
    <location>
        <begin position="116"/>
        <end position="145"/>
    </location>
</feature>
<keyword evidence="2" id="KW-0238">DNA-binding</keyword>
<dbReference type="InterPro" id="IPR005818">
    <property type="entry name" value="Histone_H1/H5_H15"/>
</dbReference>
<dbReference type="PANTHER" id="PTHR11467">
    <property type="entry name" value="HISTONE H1"/>
    <property type="match status" value="1"/>
</dbReference>
<dbReference type="PROSITE" id="PS51504">
    <property type="entry name" value="H15"/>
    <property type="match status" value="1"/>
</dbReference>
<dbReference type="Proteomes" id="UP000516437">
    <property type="component" value="Chromosome 4"/>
</dbReference>
<evidence type="ECO:0000259" key="5">
    <source>
        <dbReference type="PROSITE" id="PS51504"/>
    </source>
</evidence>
<feature type="region of interest" description="Disordered" evidence="4">
    <location>
        <begin position="641"/>
        <end position="690"/>
    </location>
</feature>
<feature type="compositionally biased region" description="Polar residues" evidence="4">
    <location>
        <begin position="583"/>
        <end position="593"/>
    </location>
</feature>
<keyword evidence="3" id="KW-0539">Nucleus</keyword>
<protein>
    <submittedName>
        <fullName evidence="6">HMG-Y-related protein A</fullName>
    </submittedName>
</protein>
<feature type="compositionally biased region" description="Basic and acidic residues" evidence="4">
    <location>
        <begin position="128"/>
        <end position="145"/>
    </location>
</feature>
<feature type="domain" description="H15" evidence="5">
    <location>
        <begin position="36"/>
        <end position="106"/>
    </location>
</feature>
<dbReference type="GO" id="GO:0003690">
    <property type="term" value="F:double-stranded DNA binding"/>
    <property type="evidence" value="ECO:0007669"/>
    <property type="project" value="TreeGrafter"/>
</dbReference>
<dbReference type="GO" id="GO:0031492">
    <property type="term" value="F:nucleosomal DNA binding"/>
    <property type="evidence" value="ECO:0007669"/>
    <property type="project" value="TreeGrafter"/>
</dbReference>
<dbReference type="SUPFAM" id="SSF46785">
    <property type="entry name" value="Winged helix' DNA-binding domain"/>
    <property type="match status" value="1"/>
</dbReference>
<feature type="compositionally biased region" description="Polar residues" evidence="4">
    <location>
        <begin position="744"/>
        <end position="760"/>
    </location>
</feature>
<dbReference type="GO" id="GO:0000786">
    <property type="term" value="C:nucleosome"/>
    <property type="evidence" value="ECO:0007669"/>
    <property type="project" value="InterPro"/>
</dbReference>
<dbReference type="Gene3D" id="1.10.10.10">
    <property type="entry name" value="Winged helix-like DNA-binding domain superfamily/Winged helix DNA-binding domain"/>
    <property type="match status" value="1"/>
</dbReference>